<reference evidence="1" key="1">
    <citation type="journal article" date="2016" name="Sci. Rep.">
        <title>Molecular characterization of firefly nuptial gifts: a multi-omics approach sheds light on postcopulatory sexual selection.</title>
        <authorList>
            <person name="Al-Wathiqui N."/>
            <person name="Fallon T.R."/>
            <person name="South A."/>
            <person name="Weng J.K."/>
            <person name="Lewis S.M."/>
        </authorList>
    </citation>
    <scope>NUCLEOTIDE SEQUENCE</scope>
</reference>
<evidence type="ECO:0000313" key="1">
    <source>
        <dbReference type="EMBL" id="JAV56644.1"/>
    </source>
</evidence>
<organism evidence="1">
    <name type="scientific">Photinus pyralis</name>
    <name type="common">Common eastern firefly</name>
    <name type="synonym">Lampyris pyralis</name>
    <dbReference type="NCBI Taxonomy" id="7054"/>
    <lineage>
        <taxon>Eukaryota</taxon>
        <taxon>Metazoa</taxon>
        <taxon>Ecdysozoa</taxon>
        <taxon>Arthropoda</taxon>
        <taxon>Hexapoda</taxon>
        <taxon>Insecta</taxon>
        <taxon>Pterygota</taxon>
        <taxon>Neoptera</taxon>
        <taxon>Endopterygota</taxon>
        <taxon>Coleoptera</taxon>
        <taxon>Polyphaga</taxon>
        <taxon>Elateriformia</taxon>
        <taxon>Elateroidea</taxon>
        <taxon>Lampyridae</taxon>
        <taxon>Lampyrinae</taxon>
        <taxon>Photinus</taxon>
    </lineage>
</organism>
<dbReference type="AlphaFoldDB" id="A0A1Y1K5I4"/>
<dbReference type="EMBL" id="GEZM01092233">
    <property type="protein sequence ID" value="JAV56644.1"/>
    <property type="molecule type" value="Transcribed_RNA"/>
</dbReference>
<accession>A0A1Y1K5I4</accession>
<proteinExistence type="predicted"/>
<name>A0A1Y1K5I4_PHOPY</name>
<protein>
    <submittedName>
        <fullName evidence="1">Uncharacterized protein</fullName>
    </submittedName>
</protein>
<sequence>MAGVYNRDVKTAPFVNSDAVPHCFGGNCEHGGIVAHKDDSSSRRHGCLNNANNVWDGQAVEKRPHGKILEPSRGGRELVAESIVLHVNADQVVQPRSREAQNTRDFLGVEQVGSLIPMNPHASQIVAQEVVKGVTG</sequence>